<evidence type="ECO:0000256" key="1">
    <source>
        <dbReference type="ARBA" id="ARBA00022801"/>
    </source>
</evidence>
<evidence type="ECO:0000313" key="2">
    <source>
        <dbReference type="EMBL" id="WQG84585.1"/>
    </source>
</evidence>
<dbReference type="Proteomes" id="UP001324185">
    <property type="component" value="Chromosome"/>
</dbReference>
<dbReference type="Pfam" id="PF04371">
    <property type="entry name" value="PAD_porph"/>
    <property type="match status" value="1"/>
</dbReference>
<organism evidence="2 3">
    <name type="scientific">Kangiella aquimarina</name>
    <dbReference type="NCBI Taxonomy" id="261965"/>
    <lineage>
        <taxon>Bacteria</taxon>
        <taxon>Pseudomonadati</taxon>
        <taxon>Pseudomonadota</taxon>
        <taxon>Gammaproteobacteria</taxon>
        <taxon>Kangiellales</taxon>
        <taxon>Kangiellaceae</taxon>
        <taxon>Kangiella</taxon>
    </lineage>
</organism>
<dbReference type="RefSeq" id="WP_026309338.1">
    <property type="nucleotide sequence ID" value="NZ_CP140158.1"/>
</dbReference>
<keyword evidence="3" id="KW-1185">Reference proteome</keyword>
<dbReference type="EMBL" id="CP140158">
    <property type="protein sequence ID" value="WQG84585.1"/>
    <property type="molecule type" value="Genomic_DNA"/>
</dbReference>
<reference evidence="2 3" key="1">
    <citation type="submission" date="2023-11" db="EMBL/GenBank/DDBJ databases">
        <title>MicrobeMod: A computational toolkit for identifying prokaryotic methylation and restriction-modification with nanopore sequencing.</title>
        <authorList>
            <person name="Crits-Christoph A."/>
            <person name="Kang S.C."/>
            <person name="Lee H."/>
            <person name="Ostrov N."/>
        </authorList>
    </citation>
    <scope>NUCLEOTIDE SEQUENCE [LARGE SCALE GENOMIC DNA]</scope>
    <source>
        <strain evidence="2 3">DSMZ 16071</strain>
    </source>
</reference>
<dbReference type="Gene3D" id="3.75.10.10">
    <property type="entry name" value="L-arginine/glycine Amidinotransferase, Chain A"/>
    <property type="match status" value="1"/>
</dbReference>
<proteinExistence type="predicted"/>
<dbReference type="InterPro" id="IPR007466">
    <property type="entry name" value="Peptidyl-Arg-deiminase_porph"/>
</dbReference>
<dbReference type="PANTHER" id="PTHR31377:SF0">
    <property type="entry name" value="AGMATINE DEIMINASE-RELATED"/>
    <property type="match status" value="1"/>
</dbReference>
<protein>
    <submittedName>
        <fullName evidence="2">Agmatine deiminase family protein</fullName>
    </submittedName>
</protein>
<keyword evidence="1" id="KW-0378">Hydrolase</keyword>
<dbReference type="SUPFAM" id="SSF55909">
    <property type="entry name" value="Pentein"/>
    <property type="match status" value="1"/>
</dbReference>
<accession>A0ABZ0X203</accession>
<name>A0ABZ0X203_9GAMM</name>
<dbReference type="PANTHER" id="PTHR31377">
    <property type="entry name" value="AGMATINE DEIMINASE-RELATED"/>
    <property type="match status" value="1"/>
</dbReference>
<evidence type="ECO:0000313" key="3">
    <source>
        <dbReference type="Proteomes" id="UP001324185"/>
    </source>
</evidence>
<gene>
    <name evidence="2" type="ORF">SR900_08905</name>
</gene>
<sequence>MTQLTRRWPAEWETHQATWMAWPCRTEIWTNGLEKAQLAFAEVANTIADYEPLFMLVKPEHKAFATKKLSSSITLVECAIDDSWTRDTAPIWIEDNGQAMALDFQFNAWGNKFSPYDNDAKVAENIIKYTGSQSRQFDMVLEGGAIHSNGKGILLTTQECLLNSNRNPSLTQQQIEAELLEQFGAEKVVWLDKGIAGDVDTDGHIDNIACFVEEDLVISQNCDKLSENYSIYDENRAILKESNIKLVEISEPEARYEDGLRVPLSYINFYIANDAIIMPSFGCKQDDEAKSVLTDLFPHRSVHQIDANEILVGGGGIHCITMQQPKI</sequence>